<feature type="region of interest" description="Disordered" evidence="1">
    <location>
        <begin position="18"/>
        <end position="47"/>
    </location>
</feature>
<proteinExistence type="predicted"/>
<keyword evidence="2" id="KW-0812">Transmembrane</keyword>
<keyword evidence="2" id="KW-0472">Membrane</keyword>
<dbReference type="EMBL" id="CAJPEV010015928">
    <property type="protein sequence ID" value="CAG0907251.1"/>
    <property type="molecule type" value="Genomic_DNA"/>
</dbReference>
<evidence type="ECO:0000256" key="1">
    <source>
        <dbReference type="SAM" id="MobiDB-lite"/>
    </source>
</evidence>
<organism evidence="3">
    <name type="scientific">Darwinula stevensoni</name>
    <dbReference type="NCBI Taxonomy" id="69355"/>
    <lineage>
        <taxon>Eukaryota</taxon>
        <taxon>Metazoa</taxon>
        <taxon>Ecdysozoa</taxon>
        <taxon>Arthropoda</taxon>
        <taxon>Crustacea</taxon>
        <taxon>Oligostraca</taxon>
        <taxon>Ostracoda</taxon>
        <taxon>Podocopa</taxon>
        <taxon>Podocopida</taxon>
        <taxon>Darwinulocopina</taxon>
        <taxon>Darwinuloidea</taxon>
        <taxon>Darwinulidae</taxon>
        <taxon>Darwinula</taxon>
    </lineage>
</organism>
<name>A0A7R9AJ70_9CRUS</name>
<keyword evidence="2" id="KW-1133">Transmembrane helix</keyword>
<evidence type="ECO:0000313" key="3">
    <source>
        <dbReference type="EMBL" id="CAD7255035.1"/>
    </source>
</evidence>
<dbReference type="EMBL" id="LR915446">
    <property type="protein sequence ID" value="CAD7255035.1"/>
    <property type="molecule type" value="Genomic_DNA"/>
</dbReference>
<evidence type="ECO:0000313" key="4">
    <source>
        <dbReference type="Proteomes" id="UP000677054"/>
    </source>
</evidence>
<dbReference type="Proteomes" id="UP000677054">
    <property type="component" value="Unassembled WGS sequence"/>
</dbReference>
<feature type="transmembrane region" description="Helical" evidence="2">
    <location>
        <begin position="80"/>
        <end position="102"/>
    </location>
</feature>
<reference evidence="3" key="1">
    <citation type="submission" date="2020-11" db="EMBL/GenBank/DDBJ databases">
        <authorList>
            <person name="Tran Van P."/>
        </authorList>
    </citation>
    <scope>NUCLEOTIDE SEQUENCE</scope>
</reference>
<feature type="non-terminal residue" evidence="3">
    <location>
        <position position="157"/>
    </location>
</feature>
<evidence type="ECO:0000256" key="2">
    <source>
        <dbReference type="SAM" id="Phobius"/>
    </source>
</evidence>
<sequence>LSLVQLIVRELPLQDSRGFLPRRNGSEARSKIPMPPPPASDDPGNIPPSSWELNYFSRPTHKPQIEQLDTDEVCTAKGTVIGVALAMVFLHVGMFGGFAFFYRSRRREWRKAEEAESVYGNGGSRDILFRSIYDQPHPFNAVNRTNPLARLKDALDA</sequence>
<accession>A0A7R9AJ70</accession>
<gene>
    <name evidence="3" type="ORF">DSTB1V02_LOCUS14781</name>
</gene>
<keyword evidence="4" id="KW-1185">Reference proteome</keyword>
<protein>
    <submittedName>
        <fullName evidence="3">Uncharacterized protein</fullName>
    </submittedName>
</protein>
<dbReference type="AlphaFoldDB" id="A0A7R9AJ70"/>